<accession>A0A8J6GLX8</accession>
<keyword evidence="2" id="KW-0732">Signal</keyword>
<proteinExistence type="predicted"/>
<comment type="caution">
    <text evidence="3">The sequence shown here is derived from an EMBL/GenBank/DDBJ whole genome shotgun (WGS) entry which is preliminary data.</text>
</comment>
<feature type="signal peptide" evidence="2">
    <location>
        <begin position="1"/>
        <end position="22"/>
    </location>
</feature>
<reference evidence="3" key="1">
    <citation type="submission" date="2020-03" db="EMBL/GenBank/DDBJ databases">
        <title>Studies in the Genomics of Life Span.</title>
        <authorList>
            <person name="Glass D."/>
        </authorList>
    </citation>
    <scope>NUCLEOTIDE SEQUENCE</scope>
    <source>
        <strain evidence="3">LTLLF</strain>
        <tissue evidence="3">Muscle</tissue>
    </source>
</reference>
<dbReference type="Proteomes" id="UP000710432">
    <property type="component" value="Unassembled WGS sequence"/>
</dbReference>
<evidence type="ECO:0000313" key="3">
    <source>
        <dbReference type="EMBL" id="KAH0513297.1"/>
    </source>
</evidence>
<dbReference type="EMBL" id="JAATJU010021600">
    <property type="protein sequence ID" value="KAH0513297.1"/>
    <property type="molecule type" value="Genomic_DNA"/>
</dbReference>
<dbReference type="AlphaFoldDB" id="A0A8J6GLX8"/>
<feature type="chain" id="PRO_5035302259" evidence="2">
    <location>
        <begin position="23"/>
        <end position="50"/>
    </location>
</feature>
<evidence type="ECO:0000313" key="4">
    <source>
        <dbReference type="Proteomes" id="UP000710432"/>
    </source>
</evidence>
<feature type="region of interest" description="Disordered" evidence="1">
    <location>
        <begin position="27"/>
        <end position="50"/>
    </location>
</feature>
<sequence>MAKNGLVICILVATLLLDQTNSYPSRMKARKHSKRRVKGPFPSGVHESLF</sequence>
<evidence type="ECO:0000256" key="1">
    <source>
        <dbReference type="SAM" id="MobiDB-lite"/>
    </source>
</evidence>
<gene>
    <name evidence="3" type="ORF">LTLLF_141010</name>
</gene>
<evidence type="ECO:0000256" key="2">
    <source>
        <dbReference type="SAM" id="SignalP"/>
    </source>
</evidence>
<name>A0A8J6GLX8_MICOH</name>
<organism evidence="3 4">
    <name type="scientific">Microtus ochrogaster</name>
    <name type="common">Prairie vole</name>
    <dbReference type="NCBI Taxonomy" id="79684"/>
    <lineage>
        <taxon>Eukaryota</taxon>
        <taxon>Metazoa</taxon>
        <taxon>Chordata</taxon>
        <taxon>Craniata</taxon>
        <taxon>Vertebrata</taxon>
        <taxon>Euteleostomi</taxon>
        <taxon>Mammalia</taxon>
        <taxon>Eutheria</taxon>
        <taxon>Euarchontoglires</taxon>
        <taxon>Glires</taxon>
        <taxon>Rodentia</taxon>
        <taxon>Myomorpha</taxon>
        <taxon>Muroidea</taxon>
        <taxon>Cricetidae</taxon>
        <taxon>Arvicolinae</taxon>
        <taxon>Microtus</taxon>
    </lineage>
</organism>
<feature type="compositionally biased region" description="Basic residues" evidence="1">
    <location>
        <begin position="27"/>
        <end position="38"/>
    </location>
</feature>
<protein>
    <submittedName>
        <fullName evidence="3">C-type lectin domain family 3 member A</fullName>
    </submittedName>
</protein>